<evidence type="ECO:0000259" key="5">
    <source>
        <dbReference type="Pfam" id="PF01248"/>
    </source>
</evidence>
<proteinExistence type="inferred from homology"/>
<dbReference type="Proteomes" id="UP000887574">
    <property type="component" value="Unplaced"/>
</dbReference>
<keyword evidence="6" id="KW-1185">Reference proteome</keyword>
<organism evidence="6 7">
    <name type="scientific">Ditylenchus dipsaci</name>
    <dbReference type="NCBI Taxonomy" id="166011"/>
    <lineage>
        <taxon>Eukaryota</taxon>
        <taxon>Metazoa</taxon>
        <taxon>Ecdysozoa</taxon>
        <taxon>Nematoda</taxon>
        <taxon>Chromadorea</taxon>
        <taxon>Rhabditida</taxon>
        <taxon>Tylenchina</taxon>
        <taxon>Tylenchomorpha</taxon>
        <taxon>Sphaerularioidea</taxon>
        <taxon>Anguinidae</taxon>
        <taxon>Anguininae</taxon>
        <taxon>Ditylenchus</taxon>
    </lineage>
</organism>
<dbReference type="SUPFAM" id="SSF55315">
    <property type="entry name" value="L30e-like"/>
    <property type="match status" value="1"/>
</dbReference>
<name>A0A915DXX4_9BILA</name>
<dbReference type="WBParaSite" id="jg2434">
    <property type="protein sequence ID" value="jg2434"/>
    <property type="gene ID" value="jg2434"/>
</dbReference>
<comment type="similarity">
    <text evidence="1 4">Belongs to the eukaryotic ribosomal protein eS12 family.</text>
</comment>
<dbReference type="GO" id="GO:0003735">
    <property type="term" value="F:structural constituent of ribosome"/>
    <property type="evidence" value="ECO:0007669"/>
    <property type="project" value="InterPro"/>
</dbReference>
<evidence type="ECO:0000256" key="1">
    <source>
        <dbReference type="ARBA" id="ARBA00005824"/>
    </source>
</evidence>
<dbReference type="Gene3D" id="3.30.1330.30">
    <property type="match status" value="1"/>
</dbReference>
<keyword evidence="3 4" id="KW-0687">Ribonucleoprotein</keyword>
<evidence type="ECO:0000313" key="7">
    <source>
        <dbReference type="WBParaSite" id="jg2434"/>
    </source>
</evidence>
<evidence type="ECO:0000256" key="3">
    <source>
        <dbReference type="ARBA" id="ARBA00023274"/>
    </source>
</evidence>
<dbReference type="InterPro" id="IPR004038">
    <property type="entry name" value="Ribosomal_eL8/eL30/eS12/Gad45"/>
</dbReference>
<evidence type="ECO:0000313" key="6">
    <source>
        <dbReference type="Proteomes" id="UP000887574"/>
    </source>
</evidence>
<evidence type="ECO:0000256" key="4">
    <source>
        <dbReference type="RuleBase" id="RU000670"/>
    </source>
</evidence>
<accession>A0A915DXX4</accession>
<dbReference type="GO" id="GO:0005840">
    <property type="term" value="C:ribosome"/>
    <property type="evidence" value="ECO:0007669"/>
    <property type="project" value="UniProtKB-KW"/>
</dbReference>
<evidence type="ECO:0000256" key="2">
    <source>
        <dbReference type="ARBA" id="ARBA00022980"/>
    </source>
</evidence>
<dbReference type="InterPro" id="IPR029064">
    <property type="entry name" value="Ribosomal_eL30-like_sf"/>
</dbReference>
<dbReference type="AlphaFoldDB" id="A0A915DXX4"/>
<keyword evidence="2 4" id="KW-0689">Ribosomal protein</keyword>
<dbReference type="InterPro" id="IPR000530">
    <property type="entry name" value="Ribosomal_eS12"/>
</dbReference>
<dbReference type="PRINTS" id="PR00972">
    <property type="entry name" value="RIBSOMALS12E"/>
</dbReference>
<dbReference type="GO" id="GO:0006412">
    <property type="term" value="P:translation"/>
    <property type="evidence" value="ECO:0007669"/>
    <property type="project" value="InterPro"/>
</dbReference>
<dbReference type="PANTHER" id="PTHR11843">
    <property type="entry name" value="40S RIBOSOMAL PROTEIN S12"/>
    <property type="match status" value="1"/>
</dbReference>
<reference evidence="7" key="1">
    <citation type="submission" date="2022-11" db="UniProtKB">
        <authorList>
            <consortium name="WormBaseParasite"/>
        </authorList>
    </citation>
    <scope>IDENTIFICATION</scope>
</reference>
<dbReference type="Pfam" id="PF01248">
    <property type="entry name" value="Ribosomal_L7Ae"/>
    <property type="match status" value="1"/>
</dbReference>
<sequence length="132" mass="14765">MTTGDAPLEVMVSLKRALKSAQIADGVARVLNEVARTLDKREAYFCVFAKNCDEPSYEKLVRALCESHKIPIIEVEDKAELGEMVGQCKYDKEGKARKVVGCSCAVVKNYGRDDDAQQQLEEYFKKQQKVSA</sequence>
<feature type="domain" description="Ribosomal protein eL8/eL30/eS12/Gadd45" evidence="5">
    <location>
        <begin position="14"/>
        <end position="106"/>
    </location>
</feature>
<dbReference type="GO" id="GO:1990904">
    <property type="term" value="C:ribonucleoprotein complex"/>
    <property type="evidence" value="ECO:0007669"/>
    <property type="project" value="UniProtKB-KW"/>
</dbReference>
<protein>
    <recommendedName>
        <fullName evidence="4">40S ribosomal protein S12</fullName>
    </recommendedName>
</protein>